<evidence type="ECO:0000313" key="1">
    <source>
        <dbReference type="EMBL" id="GJT88835.1"/>
    </source>
</evidence>
<dbReference type="Proteomes" id="UP001151760">
    <property type="component" value="Unassembled WGS sequence"/>
</dbReference>
<keyword evidence="2" id="KW-1185">Reference proteome</keyword>
<evidence type="ECO:0000313" key="2">
    <source>
        <dbReference type="Proteomes" id="UP001151760"/>
    </source>
</evidence>
<reference evidence="1" key="1">
    <citation type="journal article" date="2022" name="Int. J. Mol. Sci.">
        <title>Draft Genome of Tanacetum Coccineum: Genomic Comparison of Closely Related Tanacetum-Family Plants.</title>
        <authorList>
            <person name="Yamashiro T."/>
            <person name="Shiraishi A."/>
            <person name="Nakayama K."/>
            <person name="Satake H."/>
        </authorList>
    </citation>
    <scope>NUCLEOTIDE SEQUENCE</scope>
</reference>
<dbReference type="EMBL" id="BQNB010019767">
    <property type="protein sequence ID" value="GJT88835.1"/>
    <property type="molecule type" value="Genomic_DNA"/>
</dbReference>
<reference evidence="1" key="2">
    <citation type="submission" date="2022-01" db="EMBL/GenBank/DDBJ databases">
        <authorList>
            <person name="Yamashiro T."/>
            <person name="Shiraishi A."/>
            <person name="Satake H."/>
            <person name="Nakayama K."/>
        </authorList>
    </citation>
    <scope>NUCLEOTIDE SEQUENCE</scope>
</reference>
<name>A0ABQ5HLQ7_9ASTR</name>
<proteinExistence type="predicted"/>
<organism evidence="1 2">
    <name type="scientific">Tanacetum coccineum</name>
    <dbReference type="NCBI Taxonomy" id="301880"/>
    <lineage>
        <taxon>Eukaryota</taxon>
        <taxon>Viridiplantae</taxon>
        <taxon>Streptophyta</taxon>
        <taxon>Embryophyta</taxon>
        <taxon>Tracheophyta</taxon>
        <taxon>Spermatophyta</taxon>
        <taxon>Magnoliopsida</taxon>
        <taxon>eudicotyledons</taxon>
        <taxon>Gunneridae</taxon>
        <taxon>Pentapetalae</taxon>
        <taxon>asterids</taxon>
        <taxon>campanulids</taxon>
        <taxon>Asterales</taxon>
        <taxon>Asteraceae</taxon>
        <taxon>Asteroideae</taxon>
        <taxon>Anthemideae</taxon>
        <taxon>Anthemidinae</taxon>
        <taxon>Tanacetum</taxon>
    </lineage>
</organism>
<comment type="caution">
    <text evidence="1">The sequence shown here is derived from an EMBL/GenBank/DDBJ whole genome shotgun (WGS) entry which is preliminary data.</text>
</comment>
<accession>A0ABQ5HLQ7</accession>
<protein>
    <submittedName>
        <fullName evidence="1">Uncharacterized protein</fullName>
    </submittedName>
</protein>
<sequence>MSTLAENVLAAGAENIPPMLEKGGYDTWKRHMPFKFKEITIVANEATRRPAETRMQTWKDLTLEEKIRKECDIRVANIILHGLPNDIYTLLNHKKKAYNIWINMTKLQVNTKFVNHLLPKWSRFVTGVKQAMNLHEVSSDQLYAYLKQNEPDANEFHAMKARFSYLLTLITNTYNPPPSYSSYKSRYKLPVPIVAKKQPYIPQPSYEPHVVYQQPHVGPTSPDSRFVVTNFLPMDDSIASLNKATMFLTIVISSRYPPTNNQLRTSSNPRTQANIKYGRVVVQNIQGRQSQSYTGIAGRGRGTGTQGVQQRRGLRTLSDGMEGFDSDCEDLQLNATSILMTKKVDAYDSEVDDAPTASAIFMAKLLPTGSINGDKVGPSYDTYILSEVPNYDTYHANDMFNPFVQELPDSEQLVFVNETCVDFLSKNNVLSDNPYPDNNEDEVVQDMTSLAQNDVAILLLIENMQHEVTRCNTVNLESKQVNETLTIELDRYREKVNFWKIKRKIKLFSHQLKRI</sequence>
<gene>
    <name evidence="1" type="ORF">Tco_1070552</name>
</gene>